<dbReference type="STRING" id="1755647.AS156_19735"/>
<proteinExistence type="inferred from homology"/>
<dbReference type="GO" id="GO:0016020">
    <property type="term" value="C:membrane"/>
    <property type="evidence" value="ECO:0007669"/>
    <property type="project" value="InterPro"/>
</dbReference>
<dbReference type="GO" id="GO:0015288">
    <property type="term" value="F:porin activity"/>
    <property type="evidence" value="ECO:0007669"/>
    <property type="project" value="InterPro"/>
</dbReference>
<evidence type="ECO:0000313" key="4">
    <source>
        <dbReference type="Proteomes" id="UP000321304"/>
    </source>
</evidence>
<evidence type="ECO:0000313" key="3">
    <source>
        <dbReference type="EMBL" id="TWB98423.1"/>
    </source>
</evidence>
<dbReference type="EMBL" id="VITY01000006">
    <property type="protein sequence ID" value="TWB98423.1"/>
    <property type="molecule type" value="Genomic_DNA"/>
</dbReference>
<dbReference type="AlphaFoldDB" id="A0A560LS83"/>
<dbReference type="InterPro" id="IPR038673">
    <property type="entry name" value="OprB_sf"/>
</dbReference>
<dbReference type="PANTHER" id="PTHR37944:SF1">
    <property type="entry name" value="PORIN B"/>
    <property type="match status" value="1"/>
</dbReference>
<dbReference type="GO" id="GO:0008643">
    <property type="term" value="P:carbohydrate transport"/>
    <property type="evidence" value="ECO:0007669"/>
    <property type="project" value="InterPro"/>
</dbReference>
<comment type="caution">
    <text evidence="3">The sequence shown here is derived from an EMBL/GenBank/DDBJ whole genome shotgun (WGS) entry which is preliminary data.</text>
</comment>
<dbReference type="Gene3D" id="2.40.160.180">
    <property type="entry name" value="Carbohydrate-selective porin OprB"/>
    <property type="match status" value="1"/>
</dbReference>
<dbReference type="InterPro" id="IPR052932">
    <property type="entry name" value="OprB_Porin"/>
</dbReference>
<comment type="similarity">
    <text evidence="1 2">Belongs to the OprB family.</text>
</comment>
<reference evidence="3 4" key="1">
    <citation type="submission" date="2019-06" db="EMBL/GenBank/DDBJ databases">
        <title>Genomic Encyclopedia of Type Strains, Phase IV (KMG-V): Genome sequencing to study the core and pangenomes of soil and plant-associated prokaryotes.</title>
        <authorList>
            <person name="Whitman W."/>
        </authorList>
    </citation>
    <scope>NUCLEOTIDE SEQUENCE [LARGE SCALE GENOMIC DNA]</scope>
    <source>
        <strain evidence="3 4">BR 10355</strain>
    </source>
</reference>
<dbReference type="PANTHER" id="PTHR37944">
    <property type="entry name" value="PORIN B"/>
    <property type="match status" value="1"/>
</dbReference>
<gene>
    <name evidence="3" type="ORF">FBZ93_106382</name>
</gene>
<dbReference type="Proteomes" id="UP000321304">
    <property type="component" value="Unassembled WGS sequence"/>
</dbReference>
<dbReference type="Pfam" id="PF04966">
    <property type="entry name" value="OprB"/>
    <property type="match status" value="1"/>
</dbReference>
<organism evidence="3 4">
    <name type="scientific">Bradyrhizobium macuxiense</name>
    <dbReference type="NCBI Taxonomy" id="1755647"/>
    <lineage>
        <taxon>Bacteria</taxon>
        <taxon>Pseudomonadati</taxon>
        <taxon>Pseudomonadota</taxon>
        <taxon>Alphaproteobacteria</taxon>
        <taxon>Hyphomicrobiales</taxon>
        <taxon>Nitrobacteraceae</taxon>
        <taxon>Bradyrhizobium</taxon>
    </lineage>
</organism>
<keyword evidence="4" id="KW-1185">Reference proteome</keyword>
<dbReference type="InterPro" id="IPR007049">
    <property type="entry name" value="Carb-sel_porin_OprB"/>
</dbReference>
<protein>
    <submittedName>
        <fullName evidence="3">OprB family porin</fullName>
    </submittedName>
</protein>
<sequence length="482" mass="51750">MSALKGARSVLKGFGREREAKWTKPGTLGVQKMSLRSVGTAGACGLGIALLSLFGGGGAHAADLLTKAPPVPYTETDDFWTRPYLFGDLGRTQLKERGISLALTLGDEAVGNLSGGNKNVGANAGQLFFQAKFDMAKLAGIQGGTVGLTLVDRFGHNLNDDAGIPALQLTNEVFGRGNILRLTELYYSQKLFDNRLELKGGRLPVGSDFFFGLCEFINLTFCGGQPGNIQGGYIYNWPVSQWAGVAHYNFAKEWQLSVGVYDANPNYLTTSDSSTYFLPGVPGSSRASGVLVPVEVVWAPSGPLNGTWRFGGWYDSASTIDGGLPGIIAAIPGVDGVPGQNLGDQRGRYGVYESILQRLTVEGAKAQGWYMFLNTTVADHRTSYQDYQVALGFRHTGTFSWRPEDEVGFAVGTTHVNSAALTPNAGGNEVPIEAWYGWQATGWMNLKFDAQYVINPGGRGYNGAGVKTENAWVLGLRTLVHF</sequence>
<accession>A0A560LS83</accession>
<evidence type="ECO:0000256" key="2">
    <source>
        <dbReference type="RuleBase" id="RU363072"/>
    </source>
</evidence>
<evidence type="ECO:0000256" key="1">
    <source>
        <dbReference type="ARBA" id="ARBA00008769"/>
    </source>
</evidence>
<name>A0A560LS83_9BRAD</name>